<organism evidence="2 3">
    <name type="scientific">Porcincola intestinalis</name>
    <dbReference type="NCBI Taxonomy" id="2606632"/>
    <lineage>
        <taxon>Bacteria</taxon>
        <taxon>Bacillati</taxon>
        <taxon>Bacillota</taxon>
        <taxon>Clostridia</taxon>
        <taxon>Lachnospirales</taxon>
        <taxon>Lachnospiraceae</taxon>
        <taxon>Porcincola</taxon>
    </lineage>
</organism>
<keyword evidence="2" id="KW-0378">Hydrolase</keyword>
<sequence length="458" mass="52725">MKFEPHEYQSYCINYIETHPISVLLLDMGLGKTVITLTAIRHLIFDTHEISKVLVVAPLRVARDTWPQEIGKWDHLKNLTFSVVVGDQKTRIAAANKQAMVYIINRENIKWLVDYCHSQQKWNFDFDMIVLDELSSFKNYRSQRFKYMKLIQPYAKRIVGLTGTPTSNGLMDLWAEIGILDQGQRLGRYIGRYREKYFIPLKEDPVRHIVYSYAIRPGAEEEIYSLISDITISMRAKDYLKMPECVSTTCEVQMDFDEWEMYETLKDELVLSLRDTSINASNAAALSGKLLQMANGAAYDSEGDIVEFHDRKLEALEDLLESANGQNVMIAYWFRHDKDRIIKHLTKIGYKPREIRTSVDISDWNEGKIQVALIHPASAGHGLNLQQGGHILIWFGLTWSLELYQQTNARLWRQGQENVVTICHIVCSNTIDEDVMDALAGKNATQERLISAVKARLR</sequence>
<dbReference type="SMART" id="SM00487">
    <property type="entry name" value="DEXDc"/>
    <property type="match status" value="1"/>
</dbReference>
<dbReference type="Gene3D" id="3.40.50.300">
    <property type="entry name" value="P-loop containing nucleotide triphosphate hydrolases"/>
    <property type="match status" value="1"/>
</dbReference>
<dbReference type="InterPro" id="IPR038718">
    <property type="entry name" value="SNF2-like_sf"/>
</dbReference>
<keyword evidence="2" id="KW-0347">Helicase</keyword>
<dbReference type="EMBL" id="VULZ01000002">
    <property type="protein sequence ID" value="MSS13879.1"/>
    <property type="molecule type" value="Genomic_DNA"/>
</dbReference>
<evidence type="ECO:0000259" key="1">
    <source>
        <dbReference type="PROSITE" id="PS51192"/>
    </source>
</evidence>
<dbReference type="Pfam" id="PF00176">
    <property type="entry name" value="SNF2-rel_dom"/>
    <property type="match status" value="1"/>
</dbReference>
<protein>
    <submittedName>
        <fullName evidence="2">DEAD/DEAH box helicase</fullName>
    </submittedName>
</protein>
<dbReference type="InterPro" id="IPR014001">
    <property type="entry name" value="Helicase_ATP-bd"/>
</dbReference>
<dbReference type="InterPro" id="IPR000330">
    <property type="entry name" value="SNF2_N"/>
</dbReference>
<dbReference type="RefSeq" id="WP_154522582.1">
    <property type="nucleotide sequence ID" value="NZ_VULZ01000002.1"/>
</dbReference>
<dbReference type="PANTHER" id="PTHR10799">
    <property type="entry name" value="SNF2/RAD54 HELICASE FAMILY"/>
    <property type="match status" value="1"/>
</dbReference>
<gene>
    <name evidence="2" type="ORF">FYJ35_02275</name>
</gene>
<keyword evidence="2" id="KW-0547">Nucleotide-binding</keyword>
<dbReference type="Proteomes" id="UP000481852">
    <property type="component" value="Unassembled WGS sequence"/>
</dbReference>
<accession>A0A6L5X0I1</accession>
<dbReference type="GO" id="GO:0004386">
    <property type="term" value="F:helicase activity"/>
    <property type="evidence" value="ECO:0007669"/>
    <property type="project" value="UniProtKB-KW"/>
</dbReference>
<keyword evidence="2" id="KW-0067">ATP-binding</keyword>
<evidence type="ECO:0000313" key="3">
    <source>
        <dbReference type="Proteomes" id="UP000481852"/>
    </source>
</evidence>
<reference evidence="2 3" key="1">
    <citation type="submission" date="2019-08" db="EMBL/GenBank/DDBJ databases">
        <title>In-depth cultivation of the pig gut microbiome towards novel bacterial diversity and tailored functional studies.</title>
        <authorList>
            <person name="Wylensek D."/>
            <person name="Hitch T.C.A."/>
            <person name="Clavel T."/>
        </authorList>
    </citation>
    <scope>NUCLEOTIDE SEQUENCE [LARGE SCALE GENOMIC DNA]</scope>
    <source>
        <strain evidence="2 3">Oil+RF-744-WCA-WT-11</strain>
    </source>
</reference>
<feature type="domain" description="Helicase ATP-binding" evidence="1">
    <location>
        <begin position="13"/>
        <end position="183"/>
    </location>
</feature>
<dbReference type="SUPFAM" id="SSF52540">
    <property type="entry name" value="P-loop containing nucleoside triphosphate hydrolases"/>
    <property type="match status" value="2"/>
</dbReference>
<evidence type="ECO:0000313" key="2">
    <source>
        <dbReference type="EMBL" id="MSS13879.1"/>
    </source>
</evidence>
<name>A0A6L5X0I1_9FIRM</name>
<keyword evidence="3" id="KW-1185">Reference proteome</keyword>
<proteinExistence type="predicted"/>
<comment type="caution">
    <text evidence="2">The sequence shown here is derived from an EMBL/GenBank/DDBJ whole genome shotgun (WGS) entry which is preliminary data.</text>
</comment>
<dbReference type="GO" id="GO:0005524">
    <property type="term" value="F:ATP binding"/>
    <property type="evidence" value="ECO:0007669"/>
    <property type="project" value="InterPro"/>
</dbReference>
<dbReference type="Gene3D" id="3.40.50.10810">
    <property type="entry name" value="Tandem AAA-ATPase domain"/>
    <property type="match status" value="1"/>
</dbReference>
<dbReference type="AlphaFoldDB" id="A0A6L5X0I1"/>
<dbReference type="InterPro" id="IPR027417">
    <property type="entry name" value="P-loop_NTPase"/>
</dbReference>
<dbReference type="PROSITE" id="PS51192">
    <property type="entry name" value="HELICASE_ATP_BIND_1"/>
    <property type="match status" value="1"/>
</dbReference>